<sequence length="109" mass="12285">SAGCCFLHFVEISLLLLRSKACKPGSIPELIAKLRLPYASRLLPFSFWSLFFQFLICSPEMMARTAEAPACHNQPCKDTKRLFLNRQTALAPENRSSDSEPSSKRVSHK</sequence>
<evidence type="ECO:0000256" key="1">
    <source>
        <dbReference type="SAM" id="MobiDB-lite"/>
    </source>
</evidence>
<accession>A0A3B3V844</accession>
<feature type="region of interest" description="Disordered" evidence="1">
    <location>
        <begin position="88"/>
        <end position="109"/>
    </location>
</feature>
<evidence type="ECO:0000313" key="2">
    <source>
        <dbReference type="Ensembl" id="ENSPLAP00000021107.1"/>
    </source>
</evidence>
<keyword evidence="3" id="KW-1185">Reference proteome</keyword>
<reference evidence="2" key="1">
    <citation type="submission" date="2025-08" db="UniProtKB">
        <authorList>
            <consortium name="Ensembl"/>
        </authorList>
    </citation>
    <scope>IDENTIFICATION</scope>
</reference>
<proteinExistence type="predicted"/>
<dbReference type="Proteomes" id="UP000261500">
    <property type="component" value="Unplaced"/>
</dbReference>
<name>A0A3B3V844_9TELE</name>
<evidence type="ECO:0000313" key="3">
    <source>
        <dbReference type="Proteomes" id="UP000261500"/>
    </source>
</evidence>
<protein>
    <submittedName>
        <fullName evidence="2">Uncharacterized protein</fullName>
    </submittedName>
</protein>
<dbReference type="Ensembl" id="ENSPLAT00000011822.1">
    <property type="protein sequence ID" value="ENSPLAP00000021107.1"/>
    <property type="gene ID" value="ENSPLAG00000004591.1"/>
</dbReference>
<organism evidence="2 3">
    <name type="scientific">Poecilia latipinna</name>
    <name type="common">sailfin molly</name>
    <dbReference type="NCBI Taxonomy" id="48699"/>
    <lineage>
        <taxon>Eukaryota</taxon>
        <taxon>Metazoa</taxon>
        <taxon>Chordata</taxon>
        <taxon>Craniata</taxon>
        <taxon>Vertebrata</taxon>
        <taxon>Euteleostomi</taxon>
        <taxon>Actinopterygii</taxon>
        <taxon>Neopterygii</taxon>
        <taxon>Teleostei</taxon>
        <taxon>Neoteleostei</taxon>
        <taxon>Acanthomorphata</taxon>
        <taxon>Ovalentaria</taxon>
        <taxon>Atherinomorphae</taxon>
        <taxon>Cyprinodontiformes</taxon>
        <taxon>Poeciliidae</taxon>
        <taxon>Poeciliinae</taxon>
        <taxon>Poecilia</taxon>
    </lineage>
</organism>
<dbReference type="AlphaFoldDB" id="A0A3B3V844"/>
<reference evidence="2" key="2">
    <citation type="submission" date="2025-09" db="UniProtKB">
        <authorList>
            <consortium name="Ensembl"/>
        </authorList>
    </citation>
    <scope>IDENTIFICATION</scope>
</reference>